<feature type="compositionally biased region" description="Gly residues" evidence="1">
    <location>
        <begin position="64"/>
        <end position="73"/>
    </location>
</feature>
<evidence type="ECO:0000313" key="2">
    <source>
        <dbReference type="EMBL" id="MBB0246833.1"/>
    </source>
</evidence>
<feature type="region of interest" description="Disordered" evidence="1">
    <location>
        <begin position="23"/>
        <end position="87"/>
    </location>
</feature>
<dbReference type="EMBL" id="VKHT01001153">
    <property type="protein sequence ID" value="MBB0246833.1"/>
    <property type="molecule type" value="Genomic_DNA"/>
</dbReference>
<name>A0A7W3TH94_9ACTN</name>
<organism evidence="2 3">
    <name type="scientific">Streptomyces alkaliphilus</name>
    <dbReference type="NCBI Taxonomy" id="1472722"/>
    <lineage>
        <taxon>Bacteria</taxon>
        <taxon>Bacillati</taxon>
        <taxon>Actinomycetota</taxon>
        <taxon>Actinomycetes</taxon>
        <taxon>Kitasatosporales</taxon>
        <taxon>Streptomycetaceae</taxon>
        <taxon>Streptomyces</taxon>
    </lineage>
</organism>
<evidence type="ECO:0000256" key="1">
    <source>
        <dbReference type="SAM" id="MobiDB-lite"/>
    </source>
</evidence>
<keyword evidence="3" id="KW-1185">Reference proteome</keyword>
<evidence type="ECO:0000313" key="3">
    <source>
        <dbReference type="Proteomes" id="UP000538929"/>
    </source>
</evidence>
<feature type="non-terminal residue" evidence="2">
    <location>
        <position position="87"/>
    </location>
</feature>
<protein>
    <submittedName>
        <fullName evidence="2">Uncharacterized protein</fullName>
    </submittedName>
</protein>
<accession>A0A7W3TH94</accession>
<dbReference type="Proteomes" id="UP000538929">
    <property type="component" value="Unassembled WGS sequence"/>
</dbReference>
<proteinExistence type="predicted"/>
<feature type="compositionally biased region" description="Gly residues" evidence="1">
    <location>
        <begin position="34"/>
        <end position="48"/>
    </location>
</feature>
<sequence>MNDRHDPYREFRGYDEYGRPVWETAPQQGEWDAHGGGEPAGAGSGGWDPYGTDPASGGTADPGYDGGYGGTAHGYGTAEWAGNGGGG</sequence>
<reference evidence="3" key="1">
    <citation type="submission" date="2019-10" db="EMBL/GenBank/DDBJ databases">
        <title>Streptomyces sp. nov., a novel actinobacterium isolated from alkaline environment.</title>
        <authorList>
            <person name="Golinska P."/>
        </authorList>
    </citation>
    <scope>NUCLEOTIDE SEQUENCE [LARGE SCALE GENOMIC DNA]</scope>
    <source>
        <strain evidence="3">DSM 42118</strain>
    </source>
</reference>
<gene>
    <name evidence="2" type="ORF">FNQ90_22605</name>
</gene>
<comment type="caution">
    <text evidence="2">The sequence shown here is derived from an EMBL/GenBank/DDBJ whole genome shotgun (WGS) entry which is preliminary data.</text>
</comment>
<dbReference type="AlphaFoldDB" id="A0A7W3TH94"/>